<feature type="repeat" description="ANK" evidence="3">
    <location>
        <begin position="378"/>
        <end position="410"/>
    </location>
</feature>
<dbReference type="InterPro" id="IPR001806">
    <property type="entry name" value="Small_GTPase"/>
</dbReference>
<dbReference type="Gene3D" id="3.40.50.300">
    <property type="entry name" value="P-loop containing nucleotide triphosphate hydrolases"/>
    <property type="match status" value="1"/>
</dbReference>
<keyword evidence="2" id="KW-0342">GTP-binding</keyword>
<dbReference type="PROSITE" id="PS51421">
    <property type="entry name" value="RAS"/>
    <property type="match status" value="1"/>
</dbReference>
<proteinExistence type="predicted"/>
<accession>A0A9N9U808</accession>
<reference evidence="5" key="1">
    <citation type="submission" date="2021-10" db="EMBL/GenBank/DDBJ databases">
        <authorList>
            <person name="Piombo E."/>
        </authorList>
    </citation>
    <scope>NUCLEOTIDE SEQUENCE</scope>
</reference>
<dbReference type="SUPFAM" id="SSF48403">
    <property type="entry name" value="Ankyrin repeat"/>
    <property type="match status" value="1"/>
</dbReference>
<dbReference type="PROSITE" id="PS50088">
    <property type="entry name" value="ANK_REPEAT"/>
    <property type="match status" value="2"/>
</dbReference>
<dbReference type="SUPFAM" id="SSF52540">
    <property type="entry name" value="P-loop containing nucleoside triphosphate hydrolases"/>
    <property type="match status" value="1"/>
</dbReference>
<dbReference type="SMART" id="SM00173">
    <property type="entry name" value="RAS"/>
    <property type="match status" value="1"/>
</dbReference>
<dbReference type="AlphaFoldDB" id="A0A9N9U808"/>
<dbReference type="Pfam" id="PF00071">
    <property type="entry name" value="Ras"/>
    <property type="match status" value="1"/>
</dbReference>
<protein>
    <submittedName>
        <fullName evidence="5">Uncharacterized protein</fullName>
    </submittedName>
</protein>
<dbReference type="SMART" id="SM00248">
    <property type="entry name" value="ANK"/>
    <property type="match status" value="2"/>
</dbReference>
<dbReference type="InterPro" id="IPR020849">
    <property type="entry name" value="Small_GTPase_Ras-type"/>
</dbReference>
<feature type="region of interest" description="Disordered" evidence="4">
    <location>
        <begin position="180"/>
        <end position="204"/>
    </location>
</feature>
<dbReference type="SMART" id="SM00175">
    <property type="entry name" value="RAB"/>
    <property type="match status" value="1"/>
</dbReference>
<dbReference type="InterPro" id="IPR036770">
    <property type="entry name" value="Ankyrin_rpt-contain_sf"/>
</dbReference>
<feature type="repeat" description="ANK" evidence="3">
    <location>
        <begin position="345"/>
        <end position="377"/>
    </location>
</feature>
<keyword evidence="1" id="KW-0547">Nucleotide-binding</keyword>
<dbReference type="PANTHER" id="PTHR24070">
    <property type="entry name" value="RAS, DI-RAS, AND RHEB FAMILY MEMBERS OF SMALL GTPASE SUPERFAMILY"/>
    <property type="match status" value="1"/>
</dbReference>
<evidence type="ECO:0000256" key="1">
    <source>
        <dbReference type="ARBA" id="ARBA00022741"/>
    </source>
</evidence>
<organism evidence="5 6">
    <name type="scientific">Clonostachys byssicola</name>
    <dbReference type="NCBI Taxonomy" id="160290"/>
    <lineage>
        <taxon>Eukaryota</taxon>
        <taxon>Fungi</taxon>
        <taxon>Dikarya</taxon>
        <taxon>Ascomycota</taxon>
        <taxon>Pezizomycotina</taxon>
        <taxon>Sordariomycetes</taxon>
        <taxon>Hypocreomycetidae</taxon>
        <taxon>Hypocreales</taxon>
        <taxon>Bionectriaceae</taxon>
        <taxon>Clonostachys</taxon>
    </lineage>
</organism>
<dbReference type="EMBL" id="CABFNO020001379">
    <property type="protein sequence ID" value="CAG9983948.1"/>
    <property type="molecule type" value="Genomic_DNA"/>
</dbReference>
<dbReference type="Proteomes" id="UP000754883">
    <property type="component" value="Unassembled WGS sequence"/>
</dbReference>
<dbReference type="Pfam" id="PF12796">
    <property type="entry name" value="Ank_2"/>
    <property type="match status" value="1"/>
</dbReference>
<dbReference type="InterPro" id="IPR002110">
    <property type="entry name" value="Ankyrin_rpt"/>
</dbReference>
<gene>
    <name evidence="5" type="ORF">CBYS24578_00008458</name>
</gene>
<dbReference type="PRINTS" id="PR00449">
    <property type="entry name" value="RASTRNSFRMNG"/>
</dbReference>
<dbReference type="GO" id="GO:0007165">
    <property type="term" value="P:signal transduction"/>
    <property type="evidence" value="ECO:0007669"/>
    <property type="project" value="InterPro"/>
</dbReference>
<dbReference type="SMART" id="SM00174">
    <property type="entry name" value="RHO"/>
    <property type="match status" value="1"/>
</dbReference>
<dbReference type="PROSITE" id="PS51419">
    <property type="entry name" value="RAB"/>
    <property type="match status" value="1"/>
</dbReference>
<keyword evidence="3" id="KW-0040">ANK repeat</keyword>
<dbReference type="GO" id="GO:0003924">
    <property type="term" value="F:GTPase activity"/>
    <property type="evidence" value="ECO:0007669"/>
    <property type="project" value="InterPro"/>
</dbReference>
<keyword evidence="6" id="KW-1185">Reference proteome</keyword>
<dbReference type="PROSITE" id="PS50297">
    <property type="entry name" value="ANK_REP_REGION"/>
    <property type="match status" value="1"/>
</dbReference>
<comment type="caution">
    <text evidence="5">The sequence shown here is derived from an EMBL/GenBank/DDBJ whole genome shotgun (WGS) entry which is preliminary data.</text>
</comment>
<evidence type="ECO:0000256" key="2">
    <source>
        <dbReference type="ARBA" id="ARBA00023134"/>
    </source>
</evidence>
<evidence type="ECO:0000256" key="3">
    <source>
        <dbReference type="PROSITE-ProRule" id="PRU00023"/>
    </source>
</evidence>
<dbReference type="Gene3D" id="1.25.40.20">
    <property type="entry name" value="Ankyrin repeat-containing domain"/>
    <property type="match status" value="1"/>
</dbReference>
<dbReference type="InterPro" id="IPR027417">
    <property type="entry name" value="P-loop_NTPase"/>
</dbReference>
<dbReference type="OrthoDB" id="18798at2759"/>
<name>A0A9N9U808_9HYPO</name>
<dbReference type="GO" id="GO:0016020">
    <property type="term" value="C:membrane"/>
    <property type="evidence" value="ECO:0007669"/>
    <property type="project" value="InterPro"/>
</dbReference>
<evidence type="ECO:0000313" key="6">
    <source>
        <dbReference type="Proteomes" id="UP000754883"/>
    </source>
</evidence>
<dbReference type="GO" id="GO:0005525">
    <property type="term" value="F:GTP binding"/>
    <property type="evidence" value="ECO:0007669"/>
    <property type="project" value="UniProtKB-KW"/>
</dbReference>
<evidence type="ECO:0000256" key="4">
    <source>
        <dbReference type="SAM" id="MobiDB-lite"/>
    </source>
</evidence>
<sequence length="492" mass="54614">MAAGHKIVPEDRVLLVGAPGVGKNSLIEQFCYGHVSEDYDPFRGEGCRKDITLDGEDGALDLLDVEFRGGDGMQGDHDFEGADAVMMVFSVASVESLRCAMEAYAWLRWQTMRTEGQVPVVLVGNMCDLKDLREVSTETGAQLARGLGMDYYETSAWDATGVERAFLALARAARQRRIQQRSSYEKETAAASRPGSQGDEEEELYGQPAQLMHIPPLQTHRLRGHRLLSWGRSKLNLGRPTSQLYMVRDGESRTQKIQEGLLDAARRNDEDMFACYLRAASHDADPGPRRSGSSSGSDSSCRSVAAVVHAAAEAGHGRILEMAMEHADEEGCALLLSEVNTPDAEGTPALQLAAKQGHSEVVRLLLRKGAMIDQTSPRYGTALSAAAMHRHEEVVGVLLEEGASLDVRSTVYGDLVQELARMRDGRIAAHVEWQARREREWQAREREAARRREEVARLVMRELPPPPWHLKLDLPKESLDVDFDRIDRWFGD</sequence>
<evidence type="ECO:0000313" key="5">
    <source>
        <dbReference type="EMBL" id="CAG9983948.1"/>
    </source>
</evidence>